<dbReference type="RefSeq" id="XP_001749855.1">
    <property type="nucleotide sequence ID" value="XM_001749803.1"/>
</dbReference>
<protein>
    <submittedName>
        <fullName evidence="2">Uncharacterized protein</fullName>
    </submittedName>
</protein>
<dbReference type="KEGG" id="mbr:MONBRDRAFT_11989"/>
<proteinExistence type="predicted"/>
<evidence type="ECO:0000313" key="2">
    <source>
        <dbReference type="EMBL" id="EDQ85234.1"/>
    </source>
</evidence>
<sequence length="169" mass="18217">MAGRRRQTEAALVERAVARWQWRVAVARARREYAQISLALDGLEQAATSPTPRVATPPSAEAAPSDAASISPPPTMSGLDVASHQPNEHEDTADLSLLSLSTSSSAASSLSNTHTTAALYKPTSATTVDMPWARADLERLQQDLILDLRQLASRIHNRRALLQTTPFPA</sequence>
<dbReference type="AlphaFoldDB" id="A9VAW2"/>
<dbReference type="InParanoid" id="A9VAW2"/>
<accession>A9VAW2</accession>
<evidence type="ECO:0000256" key="1">
    <source>
        <dbReference type="SAM" id="MobiDB-lite"/>
    </source>
</evidence>
<feature type="region of interest" description="Disordered" evidence="1">
    <location>
        <begin position="48"/>
        <end position="91"/>
    </location>
</feature>
<feature type="compositionally biased region" description="Low complexity" evidence="1">
    <location>
        <begin position="56"/>
        <end position="70"/>
    </location>
</feature>
<dbReference type="GeneID" id="5895167"/>
<organism evidence="2 3">
    <name type="scientific">Monosiga brevicollis</name>
    <name type="common">Choanoflagellate</name>
    <dbReference type="NCBI Taxonomy" id="81824"/>
    <lineage>
        <taxon>Eukaryota</taxon>
        <taxon>Choanoflagellata</taxon>
        <taxon>Craspedida</taxon>
        <taxon>Salpingoecidae</taxon>
        <taxon>Monosiga</taxon>
    </lineage>
</organism>
<dbReference type="Proteomes" id="UP000001357">
    <property type="component" value="Unassembled WGS sequence"/>
</dbReference>
<keyword evidence="3" id="KW-1185">Reference proteome</keyword>
<name>A9VAW2_MONBE</name>
<evidence type="ECO:0000313" key="3">
    <source>
        <dbReference type="Proteomes" id="UP000001357"/>
    </source>
</evidence>
<dbReference type="EMBL" id="CH991575">
    <property type="protein sequence ID" value="EDQ85234.1"/>
    <property type="molecule type" value="Genomic_DNA"/>
</dbReference>
<reference evidence="2 3" key="1">
    <citation type="journal article" date="2008" name="Nature">
        <title>The genome of the choanoflagellate Monosiga brevicollis and the origin of metazoans.</title>
        <authorList>
            <consortium name="JGI Sequencing"/>
            <person name="King N."/>
            <person name="Westbrook M.J."/>
            <person name="Young S.L."/>
            <person name="Kuo A."/>
            <person name="Abedin M."/>
            <person name="Chapman J."/>
            <person name="Fairclough S."/>
            <person name="Hellsten U."/>
            <person name="Isogai Y."/>
            <person name="Letunic I."/>
            <person name="Marr M."/>
            <person name="Pincus D."/>
            <person name="Putnam N."/>
            <person name="Rokas A."/>
            <person name="Wright K.J."/>
            <person name="Zuzow R."/>
            <person name="Dirks W."/>
            <person name="Good M."/>
            <person name="Goodstein D."/>
            <person name="Lemons D."/>
            <person name="Li W."/>
            <person name="Lyons J.B."/>
            <person name="Morris A."/>
            <person name="Nichols S."/>
            <person name="Richter D.J."/>
            <person name="Salamov A."/>
            <person name="Bork P."/>
            <person name="Lim W.A."/>
            <person name="Manning G."/>
            <person name="Miller W.T."/>
            <person name="McGinnis W."/>
            <person name="Shapiro H."/>
            <person name="Tjian R."/>
            <person name="Grigoriev I.V."/>
            <person name="Rokhsar D."/>
        </authorList>
    </citation>
    <scope>NUCLEOTIDE SEQUENCE [LARGE SCALE GENOMIC DNA]</scope>
    <source>
        <strain evidence="3">MX1 / ATCC 50154</strain>
    </source>
</reference>
<gene>
    <name evidence="2" type="ORF">MONBRDRAFT_11989</name>
</gene>